<dbReference type="AlphaFoldDB" id="A0A0A9AMB5"/>
<proteinExistence type="predicted"/>
<sequence length="24" mass="2637">MEPRRVGSSFGAEDIAYSLYSITS</sequence>
<reference evidence="1" key="1">
    <citation type="submission" date="2014-09" db="EMBL/GenBank/DDBJ databases">
        <authorList>
            <person name="Magalhaes I.L.F."/>
            <person name="Oliveira U."/>
            <person name="Santos F.R."/>
            <person name="Vidigal T.H.D.A."/>
            <person name="Brescovit A.D."/>
            <person name="Santos A.J."/>
        </authorList>
    </citation>
    <scope>NUCLEOTIDE SEQUENCE</scope>
    <source>
        <tissue evidence="1">Shoot tissue taken approximately 20 cm above the soil surface</tissue>
    </source>
</reference>
<accession>A0A0A9AMB5</accession>
<dbReference type="EMBL" id="GBRH01246887">
    <property type="protein sequence ID" value="JAD51008.1"/>
    <property type="molecule type" value="Transcribed_RNA"/>
</dbReference>
<organism evidence="1">
    <name type="scientific">Arundo donax</name>
    <name type="common">Giant reed</name>
    <name type="synonym">Donax arundinaceus</name>
    <dbReference type="NCBI Taxonomy" id="35708"/>
    <lineage>
        <taxon>Eukaryota</taxon>
        <taxon>Viridiplantae</taxon>
        <taxon>Streptophyta</taxon>
        <taxon>Embryophyta</taxon>
        <taxon>Tracheophyta</taxon>
        <taxon>Spermatophyta</taxon>
        <taxon>Magnoliopsida</taxon>
        <taxon>Liliopsida</taxon>
        <taxon>Poales</taxon>
        <taxon>Poaceae</taxon>
        <taxon>PACMAD clade</taxon>
        <taxon>Arundinoideae</taxon>
        <taxon>Arundineae</taxon>
        <taxon>Arundo</taxon>
    </lineage>
</organism>
<protein>
    <submittedName>
        <fullName evidence="1">Uncharacterized protein</fullName>
    </submittedName>
</protein>
<name>A0A0A9AMB5_ARUDO</name>
<reference evidence="1" key="2">
    <citation type="journal article" date="2015" name="Data Brief">
        <title>Shoot transcriptome of the giant reed, Arundo donax.</title>
        <authorList>
            <person name="Barrero R.A."/>
            <person name="Guerrero F.D."/>
            <person name="Moolhuijzen P."/>
            <person name="Goolsby J.A."/>
            <person name="Tidwell J."/>
            <person name="Bellgard S.E."/>
            <person name="Bellgard M.I."/>
        </authorList>
    </citation>
    <scope>NUCLEOTIDE SEQUENCE</scope>
    <source>
        <tissue evidence="1">Shoot tissue taken approximately 20 cm above the soil surface</tissue>
    </source>
</reference>
<evidence type="ECO:0000313" key="1">
    <source>
        <dbReference type="EMBL" id="JAD51008.1"/>
    </source>
</evidence>